<evidence type="ECO:0000256" key="9">
    <source>
        <dbReference type="ARBA" id="ARBA00023136"/>
    </source>
</evidence>
<evidence type="ECO:0000256" key="7">
    <source>
        <dbReference type="ARBA" id="ARBA00023034"/>
    </source>
</evidence>
<dbReference type="PANTHER" id="PTHR21614">
    <property type="entry name" value="SHORT COILED COIL PROTEIN"/>
    <property type="match status" value="1"/>
</dbReference>
<evidence type="ECO:0000256" key="5">
    <source>
        <dbReference type="ARBA" id="ARBA00010880"/>
    </source>
</evidence>
<evidence type="ECO:0000256" key="4">
    <source>
        <dbReference type="ARBA" id="ARBA00004601"/>
    </source>
</evidence>
<dbReference type="InParanoid" id="A0A4S2N325"/>
<dbReference type="Proteomes" id="UP000298138">
    <property type="component" value="Unassembled WGS sequence"/>
</dbReference>
<evidence type="ECO:0000256" key="10">
    <source>
        <dbReference type="SAM" id="Coils"/>
    </source>
</evidence>
<dbReference type="STRING" id="341454.A0A4S2N325"/>
<keyword evidence="6" id="KW-0963">Cytoplasm</keyword>
<evidence type="ECO:0000313" key="13">
    <source>
        <dbReference type="Proteomes" id="UP000298138"/>
    </source>
</evidence>
<sequence>MALTRPPHTRTSSSYANALEFPSLSASSLSTPSIADDQDPININIDLGGTDMVDNSNLDMKEMRGRSPTVDPAKYDDMDPRNMSPRRNHDELAQLSAETKARLEEQAKSLQSGLLALLERVERIREEHDKLEGENRFLQEYIGSLMATSRIAGSAPGNRNSSGRLR</sequence>
<evidence type="ECO:0000256" key="8">
    <source>
        <dbReference type="ARBA" id="ARBA00023054"/>
    </source>
</evidence>
<keyword evidence="8 10" id="KW-0175">Coiled coil</keyword>
<feature type="region of interest" description="Disordered" evidence="11">
    <location>
        <begin position="59"/>
        <end position="88"/>
    </location>
</feature>
<accession>A0A4S2N325</accession>
<reference evidence="12 13" key="1">
    <citation type="submission" date="2019-04" db="EMBL/GenBank/DDBJ databases">
        <title>Comparative genomics and transcriptomics to analyze fruiting body development in filamentous ascomycetes.</title>
        <authorList>
            <consortium name="DOE Joint Genome Institute"/>
            <person name="Lutkenhaus R."/>
            <person name="Traeger S."/>
            <person name="Breuer J."/>
            <person name="Kuo A."/>
            <person name="Lipzen A."/>
            <person name="Pangilinan J."/>
            <person name="Dilworth D."/>
            <person name="Sandor L."/>
            <person name="Poggeler S."/>
            <person name="Barry K."/>
            <person name="Grigoriev I.V."/>
            <person name="Nowrousian M."/>
        </authorList>
    </citation>
    <scope>NUCLEOTIDE SEQUENCE [LARGE SCALE GENOMIC DNA]</scope>
    <source>
        <strain evidence="12 13">CBS 389.68</strain>
    </source>
</reference>
<dbReference type="GO" id="GO:0005829">
    <property type="term" value="C:cytosol"/>
    <property type="evidence" value="ECO:0007669"/>
    <property type="project" value="UniProtKB-SubCell"/>
</dbReference>
<dbReference type="Pfam" id="PF10224">
    <property type="entry name" value="DUF2205"/>
    <property type="match status" value="1"/>
</dbReference>
<evidence type="ECO:0000256" key="2">
    <source>
        <dbReference type="ARBA" id="ARBA00004255"/>
    </source>
</evidence>
<gene>
    <name evidence="12" type="ORF">EX30DRAFT_368889</name>
</gene>
<evidence type="ECO:0000256" key="6">
    <source>
        <dbReference type="ARBA" id="ARBA00022490"/>
    </source>
</evidence>
<dbReference type="PANTHER" id="PTHR21614:SF0">
    <property type="entry name" value="GEO08385P1"/>
    <property type="match status" value="1"/>
</dbReference>
<evidence type="ECO:0000313" key="12">
    <source>
        <dbReference type="EMBL" id="TGZ83541.1"/>
    </source>
</evidence>
<comment type="similarity">
    <text evidence="5">Belongs to the SCOC family.</text>
</comment>
<comment type="subcellular location">
    <subcellularLocation>
        <location evidence="3">Cytoplasm</location>
        <location evidence="3">Cytosol</location>
    </subcellularLocation>
    <subcellularLocation>
        <location evidence="2">Golgi apparatus membrane</location>
        <topology evidence="2">Peripheral membrane protein</topology>
        <orientation evidence="2">Cytoplasmic side</orientation>
    </subcellularLocation>
    <subcellularLocation>
        <location evidence="4">Golgi apparatus</location>
        <location evidence="4">trans-Golgi network</location>
    </subcellularLocation>
</comment>
<organism evidence="12 13">
    <name type="scientific">Ascodesmis nigricans</name>
    <dbReference type="NCBI Taxonomy" id="341454"/>
    <lineage>
        <taxon>Eukaryota</taxon>
        <taxon>Fungi</taxon>
        <taxon>Dikarya</taxon>
        <taxon>Ascomycota</taxon>
        <taxon>Pezizomycotina</taxon>
        <taxon>Pezizomycetes</taxon>
        <taxon>Pezizales</taxon>
        <taxon>Ascodesmidaceae</taxon>
        <taxon>Ascodesmis</taxon>
    </lineage>
</organism>
<evidence type="ECO:0000256" key="1">
    <source>
        <dbReference type="ARBA" id="ARBA00002743"/>
    </source>
</evidence>
<protein>
    <submittedName>
        <fullName evidence="12">Uncharacterized protein</fullName>
    </submittedName>
</protein>
<keyword evidence="9" id="KW-0472">Membrane</keyword>
<dbReference type="EMBL" id="ML220113">
    <property type="protein sequence ID" value="TGZ83541.1"/>
    <property type="molecule type" value="Genomic_DNA"/>
</dbReference>
<comment type="function">
    <text evidence="1">Positive regulator of amino acid starvation-induced autophagy.</text>
</comment>
<dbReference type="InterPro" id="IPR019357">
    <property type="entry name" value="SCOC"/>
</dbReference>
<dbReference type="AlphaFoldDB" id="A0A4S2N325"/>
<feature type="coiled-coil region" evidence="10">
    <location>
        <begin position="100"/>
        <end position="141"/>
    </location>
</feature>
<keyword evidence="13" id="KW-1185">Reference proteome</keyword>
<dbReference type="GO" id="GO:0000139">
    <property type="term" value="C:Golgi membrane"/>
    <property type="evidence" value="ECO:0007669"/>
    <property type="project" value="UniProtKB-SubCell"/>
</dbReference>
<keyword evidence="7" id="KW-0333">Golgi apparatus</keyword>
<proteinExistence type="inferred from homology"/>
<evidence type="ECO:0000256" key="3">
    <source>
        <dbReference type="ARBA" id="ARBA00004514"/>
    </source>
</evidence>
<evidence type="ECO:0000256" key="11">
    <source>
        <dbReference type="SAM" id="MobiDB-lite"/>
    </source>
</evidence>
<dbReference type="GO" id="GO:0005802">
    <property type="term" value="C:trans-Golgi network"/>
    <property type="evidence" value="ECO:0007669"/>
    <property type="project" value="TreeGrafter"/>
</dbReference>
<name>A0A4S2N325_9PEZI</name>
<dbReference type="Gene3D" id="1.20.5.170">
    <property type="match status" value="1"/>
</dbReference>
<dbReference type="OrthoDB" id="2163284at2759"/>